<dbReference type="Proteomes" id="UP000278222">
    <property type="component" value="Unassembled WGS sequence"/>
</dbReference>
<dbReference type="PANTHER" id="PTHR44591:SF3">
    <property type="entry name" value="RESPONSE REGULATORY DOMAIN-CONTAINING PROTEIN"/>
    <property type="match status" value="1"/>
</dbReference>
<keyword evidence="5" id="KW-1185">Reference proteome</keyword>
<accession>A0A3N1MFP8</accession>
<evidence type="ECO:0000256" key="2">
    <source>
        <dbReference type="PROSITE-ProRule" id="PRU00169"/>
    </source>
</evidence>
<keyword evidence="1 2" id="KW-0597">Phosphoprotein</keyword>
<dbReference type="PANTHER" id="PTHR44591">
    <property type="entry name" value="STRESS RESPONSE REGULATOR PROTEIN 1"/>
    <property type="match status" value="1"/>
</dbReference>
<dbReference type="InterPro" id="IPR011006">
    <property type="entry name" value="CheY-like_superfamily"/>
</dbReference>
<organism evidence="4 5">
    <name type="scientific">Stella humosa</name>
    <dbReference type="NCBI Taxonomy" id="94"/>
    <lineage>
        <taxon>Bacteria</taxon>
        <taxon>Pseudomonadati</taxon>
        <taxon>Pseudomonadota</taxon>
        <taxon>Alphaproteobacteria</taxon>
        <taxon>Rhodospirillales</taxon>
        <taxon>Stellaceae</taxon>
        <taxon>Stella</taxon>
    </lineage>
</organism>
<dbReference type="RefSeq" id="WP_123688671.1">
    <property type="nucleotide sequence ID" value="NZ_RJKX01000011.1"/>
</dbReference>
<dbReference type="PROSITE" id="PS50110">
    <property type="entry name" value="RESPONSE_REGULATORY"/>
    <property type="match status" value="1"/>
</dbReference>
<evidence type="ECO:0000313" key="5">
    <source>
        <dbReference type="Proteomes" id="UP000278222"/>
    </source>
</evidence>
<dbReference type="InterPro" id="IPR050595">
    <property type="entry name" value="Bact_response_regulator"/>
</dbReference>
<protein>
    <submittedName>
        <fullName evidence="4">Response regulator receiver domain-containing protein</fullName>
    </submittedName>
</protein>
<comment type="caution">
    <text evidence="4">The sequence shown here is derived from an EMBL/GenBank/DDBJ whole genome shotgun (WGS) entry which is preliminary data.</text>
</comment>
<dbReference type="EMBL" id="RJKX01000011">
    <property type="protein sequence ID" value="ROQ01965.1"/>
    <property type="molecule type" value="Genomic_DNA"/>
</dbReference>
<dbReference type="Pfam" id="PF00072">
    <property type="entry name" value="Response_reg"/>
    <property type="match status" value="1"/>
</dbReference>
<dbReference type="AlphaFoldDB" id="A0A3N1MFP8"/>
<sequence>MASSSPPHSVLVVDDEVLVRMDLADTMQEAGFHIYEAGSADEAIRIMEAHPGIGALFTDIAMPGSMDGLKLAHYVRDRWPPTRIVVASGHTECGADVLPRGALFIAKPFRQSDLTRAMQAIGADTGPGGRS</sequence>
<proteinExistence type="predicted"/>
<evidence type="ECO:0000256" key="1">
    <source>
        <dbReference type="ARBA" id="ARBA00022553"/>
    </source>
</evidence>
<feature type="domain" description="Response regulatory" evidence="3">
    <location>
        <begin position="9"/>
        <end position="122"/>
    </location>
</feature>
<dbReference type="InterPro" id="IPR001789">
    <property type="entry name" value="Sig_transdc_resp-reg_receiver"/>
</dbReference>
<gene>
    <name evidence="4" type="ORF">EDC65_1152</name>
</gene>
<feature type="modified residue" description="4-aspartylphosphate" evidence="2">
    <location>
        <position position="59"/>
    </location>
</feature>
<name>A0A3N1MFP8_9PROT</name>
<reference evidence="4 5" key="1">
    <citation type="submission" date="2018-11" db="EMBL/GenBank/DDBJ databases">
        <title>Genomic Encyclopedia of Type Strains, Phase IV (KMG-IV): sequencing the most valuable type-strain genomes for metagenomic binning, comparative biology and taxonomic classification.</title>
        <authorList>
            <person name="Goeker M."/>
        </authorList>
    </citation>
    <scope>NUCLEOTIDE SEQUENCE [LARGE SCALE GENOMIC DNA]</scope>
    <source>
        <strain evidence="4 5">DSM 5900</strain>
    </source>
</reference>
<dbReference type="SUPFAM" id="SSF52172">
    <property type="entry name" value="CheY-like"/>
    <property type="match status" value="1"/>
</dbReference>
<dbReference type="GO" id="GO:0000160">
    <property type="term" value="P:phosphorelay signal transduction system"/>
    <property type="evidence" value="ECO:0007669"/>
    <property type="project" value="InterPro"/>
</dbReference>
<evidence type="ECO:0000313" key="4">
    <source>
        <dbReference type="EMBL" id="ROQ01965.1"/>
    </source>
</evidence>
<dbReference type="SMART" id="SM00448">
    <property type="entry name" value="REC"/>
    <property type="match status" value="1"/>
</dbReference>
<evidence type="ECO:0000259" key="3">
    <source>
        <dbReference type="PROSITE" id="PS50110"/>
    </source>
</evidence>
<dbReference type="Gene3D" id="3.40.50.2300">
    <property type="match status" value="1"/>
</dbReference>
<dbReference type="OrthoDB" id="9784719at2"/>